<feature type="region of interest" description="Disordered" evidence="6">
    <location>
        <begin position="343"/>
        <end position="378"/>
    </location>
</feature>
<evidence type="ECO:0000256" key="1">
    <source>
        <dbReference type="ARBA" id="ARBA00004123"/>
    </source>
</evidence>
<dbReference type="GO" id="GO:0005634">
    <property type="term" value="C:nucleus"/>
    <property type="evidence" value="ECO:0007669"/>
    <property type="project" value="UniProtKB-SubCell"/>
</dbReference>
<dbReference type="InterPro" id="IPR051358">
    <property type="entry name" value="TF_AMS/ICE1/BHLH6-like"/>
</dbReference>
<reference evidence="8 9" key="1">
    <citation type="journal article" date="2020" name="Nat. Food">
        <title>A phased Vanilla planifolia genome enables genetic improvement of flavour and production.</title>
        <authorList>
            <person name="Hasing T."/>
            <person name="Tang H."/>
            <person name="Brym M."/>
            <person name="Khazi F."/>
            <person name="Huang T."/>
            <person name="Chambers A.H."/>
        </authorList>
    </citation>
    <scope>NUCLEOTIDE SEQUENCE [LARGE SCALE GENOMIC DNA]</scope>
    <source>
        <tissue evidence="8">Leaf</tissue>
    </source>
</reference>
<evidence type="ECO:0000256" key="6">
    <source>
        <dbReference type="SAM" id="MobiDB-lite"/>
    </source>
</evidence>
<dbReference type="Pfam" id="PF00010">
    <property type="entry name" value="HLH"/>
    <property type="match status" value="1"/>
</dbReference>
<dbReference type="InterPro" id="IPR054502">
    <property type="entry name" value="bHLH-TF_ACT-like_plant"/>
</dbReference>
<dbReference type="PANTHER" id="PTHR31945:SF11">
    <property type="entry name" value="TRANSCRIPTION FACTOR ABORTED MICROSPORES"/>
    <property type="match status" value="1"/>
</dbReference>
<dbReference type="OrthoDB" id="10252740at2759"/>
<dbReference type="GO" id="GO:0003700">
    <property type="term" value="F:DNA-binding transcription factor activity"/>
    <property type="evidence" value="ECO:0007669"/>
    <property type="project" value="TreeGrafter"/>
</dbReference>
<feature type="region of interest" description="Disordered" evidence="6">
    <location>
        <begin position="241"/>
        <end position="296"/>
    </location>
</feature>
<dbReference type="SUPFAM" id="SSF47459">
    <property type="entry name" value="HLH, helix-loop-helix DNA-binding domain"/>
    <property type="match status" value="1"/>
</dbReference>
<comment type="caution">
    <text evidence="8">The sequence shown here is derived from an EMBL/GenBank/DDBJ whole genome shotgun (WGS) entry which is preliminary data.</text>
</comment>
<feature type="compositionally biased region" description="Low complexity" evidence="6">
    <location>
        <begin position="358"/>
        <end position="367"/>
    </location>
</feature>
<protein>
    <recommendedName>
        <fullName evidence="7">BHLH domain-containing protein</fullName>
    </recommendedName>
</protein>
<dbReference type="Pfam" id="PF14215">
    <property type="entry name" value="bHLH-MYC_N"/>
    <property type="match status" value="1"/>
</dbReference>
<evidence type="ECO:0000313" key="8">
    <source>
        <dbReference type="EMBL" id="KAG0476107.1"/>
    </source>
</evidence>
<dbReference type="CDD" id="cd11443">
    <property type="entry name" value="bHLH_AtAMS_like"/>
    <property type="match status" value="1"/>
</dbReference>
<evidence type="ECO:0000313" key="9">
    <source>
        <dbReference type="Proteomes" id="UP000636800"/>
    </source>
</evidence>
<feature type="compositionally biased region" description="Basic residues" evidence="6">
    <location>
        <begin position="283"/>
        <end position="296"/>
    </location>
</feature>
<evidence type="ECO:0000256" key="2">
    <source>
        <dbReference type="ARBA" id="ARBA00005510"/>
    </source>
</evidence>
<dbReference type="InterPro" id="IPR025610">
    <property type="entry name" value="MYC/MYB_N"/>
</dbReference>
<dbReference type="InterPro" id="IPR036638">
    <property type="entry name" value="HLH_DNA-bd_sf"/>
</dbReference>
<dbReference type="EMBL" id="JADCNL010000006">
    <property type="protein sequence ID" value="KAG0476107.1"/>
    <property type="molecule type" value="Genomic_DNA"/>
</dbReference>
<sequence>MKLMIEGLRPLVGAINAWDYCILWKLSHDNRALEWTDCCCGGRNRGGTHRYAPNSDEPCRDASFRHPKTMTCDELTGFPTSIPLEYPSMAHFPFSTRYRTQALISNQPLWLTDHQLQDSHGSPEKDDEAKTRVLIPIHGGMVELFSWKHMEEEQQSIEFVMAQCNPCPFEPMLPLAGDAGYSELPACDYLPAEQQISLQWPLSGDSHMRLYGSPLDLISGKPLGMDRMVDDLAAFQPAAIESSVTTREAEKEPAKPEGITDSGMEGSDQGEDDDDPRPTGRGGKPHHSKNLVAERKRRKKLNERLYALRSMVPNITKMDRASILGDAIEYVMELQKQIKELQDELEEGGADESAKQMGNNDGSGNNNLDAENEDRGPQMEPHVEVRQVEGGEFFVKVLCEQRAGGFAKLLEAMGALGLEVTNANVTTFKTLVLHAFRLEINTKRDTEVVQAEQVRNSLLEVTRDAGGEWPEMVAGDYHHRHHLHYLCTN</sequence>
<comment type="subcellular location">
    <subcellularLocation>
        <location evidence="1">Nucleus</location>
    </subcellularLocation>
</comment>
<keyword evidence="3" id="KW-0805">Transcription regulation</keyword>
<dbReference type="GO" id="GO:0043565">
    <property type="term" value="F:sequence-specific DNA binding"/>
    <property type="evidence" value="ECO:0007669"/>
    <property type="project" value="TreeGrafter"/>
</dbReference>
<dbReference type="InterPro" id="IPR011598">
    <property type="entry name" value="bHLH_dom"/>
</dbReference>
<gene>
    <name evidence="8" type="ORF">HPP92_012948</name>
</gene>
<evidence type="ECO:0000256" key="4">
    <source>
        <dbReference type="ARBA" id="ARBA00023163"/>
    </source>
</evidence>
<dbReference type="Pfam" id="PF22754">
    <property type="entry name" value="bHLH-TF_ACT-like_plant"/>
    <property type="match status" value="1"/>
</dbReference>
<dbReference type="Gene3D" id="4.10.280.10">
    <property type="entry name" value="Helix-loop-helix DNA-binding domain"/>
    <property type="match status" value="1"/>
</dbReference>
<feature type="domain" description="BHLH" evidence="7">
    <location>
        <begin position="285"/>
        <end position="334"/>
    </location>
</feature>
<proteinExistence type="inferred from homology"/>
<dbReference type="Proteomes" id="UP000636800">
    <property type="component" value="Chromosome 6"/>
</dbReference>
<keyword evidence="5" id="KW-0539">Nucleus</keyword>
<organism evidence="8 9">
    <name type="scientific">Vanilla planifolia</name>
    <name type="common">Vanilla</name>
    <dbReference type="NCBI Taxonomy" id="51239"/>
    <lineage>
        <taxon>Eukaryota</taxon>
        <taxon>Viridiplantae</taxon>
        <taxon>Streptophyta</taxon>
        <taxon>Embryophyta</taxon>
        <taxon>Tracheophyta</taxon>
        <taxon>Spermatophyta</taxon>
        <taxon>Magnoliopsida</taxon>
        <taxon>Liliopsida</taxon>
        <taxon>Asparagales</taxon>
        <taxon>Orchidaceae</taxon>
        <taxon>Vanilloideae</taxon>
        <taxon>Vanilleae</taxon>
        <taxon>Vanilla</taxon>
    </lineage>
</organism>
<keyword evidence="4" id="KW-0804">Transcription</keyword>
<accession>A0A835UW07</accession>
<keyword evidence="9" id="KW-1185">Reference proteome</keyword>
<evidence type="ECO:0000256" key="3">
    <source>
        <dbReference type="ARBA" id="ARBA00023015"/>
    </source>
</evidence>
<dbReference type="AlphaFoldDB" id="A0A835UW07"/>
<dbReference type="PANTHER" id="PTHR31945">
    <property type="entry name" value="TRANSCRIPTION FACTOR SCREAM2-RELATED"/>
    <property type="match status" value="1"/>
</dbReference>
<evidence type="ECO:0000256" key="5">
    <source>
        <dbReference type="ARBA" id="ARBA00023242"/>
    </source>
</evidence>
<dbReference type="GO" id="GO:0046983">
    <property type="term" value="F:protein dimerization activity"/>
    <property type="evidence" value="ECO:0007669"/>
    <property type="project" value="InterPro"/>
</dbReference>
<comment type="similarity">
    <text evidence="2">Belongs to the bHLH protein family.</text>
</comment>
<dbReference type="SMART" id="SM00353">
    <property type="entry name" value="HLH"/>
    <property type="match status" value="1"/>
</dbReference>
<evidence type="ECO:0000259" key="7">
    <source>
        <dbReference type="PROSITE" id="PS50888"/>
    </source>
</evidence>
<name>A0A835UW07_VANPL</name>
<dbReference type="PROSITE" id="PS50888">
    <property type="entry name" value="BHLH"/>
    <property type="match status" value="1"/>
</dbReference>